<sequence>MQRLKPKPPQKTAKKSQYRPDYRAVGWALRTFRLDAELTQTDLAQRLGRSQNYVSQAETGLKRLDGLQLLDWAHACGHTLKDFGGAVEDRLRSPGHAEDVAGAAKGAAKKASEKRVSQRTPS</sequence>
<dbReference type="SMART" id="SM00530">
    <property type="entry name" value="HTH_XRE"/>
    <property type="match status" value="1"/>
</dbReference>
<dbReference type="EMBL" id="QFWQ01000004">
    <property type="protein sequence ID" value="RCS30579.1"/>
    <property type="molecule type" value="Genomic_DNA"/>
</dbReference>
<dbReference type="Proteomes" id="UP000252387">
    <property type="component" value="Unassembled WGS sequence"/>
</dbReference>
<evidence type="ECO:0000259" key="2">
    <source>
        <dbReference type="PROSITE" id="PS50943"/>
    </source>
</evidence>
<reference evidence="3 4" key="1">
    <citation type="submission" date="2018-05" db="EMBL/GenBank/DDBJ databases">
        <title>Draft genome sequence of Rhodanobacter denitrificans Yn1 isolated from gold copper mine.</title>
        <authorList>
            <person name="Yang N."/>
            <person name="Mazhar H.S."/>
            <person name="Rensing C."/>
        </authorList>
    </citation>
    <scope>NUCLEOTIDE SEQUENCE [LARGE SCALE GENOMIC DNA]</scope>
    <source>
        <strain evidence="3 4">Yn1</strain>
    </source>
</reference>
<evidence type="ECO:0000313" key="3">
    <source>
        <dbReference type="EMBL" id="RCS30579.1"/>
    </source>
</evidence>
<proteinExistence type="predicted"/>
<dbReference type="OrthoDB" id="9803379at2"/>
<comment type="caution">
    <text evidence="3">The sequence shown here is derived from an EMBL/GenBank/DDBJ whole genome shotgun (WGS) entry which is preliminary data.</text>
</comment>
<feature type="domain" description="HTH cro/C1-type" evidence="2">
    <location>
        <begin position="29"/>
        <end position="83"/>
    </location>
</feature>
<dbReference type="Gene3D" id="1.10.260.40">
    <property type="entry name" value="lambda repressor-like DNA-binding domains"/>
    <property type="match status" value="1"/>
</dbReference>
<evidence type="ECO:0000256" key="1">
    <source>
        <dbReference type="SAM" id="MobiDB-lite"/>
    </source>
</evidence>
<dbReference type="CDD" id="cd00093">
    <property type="entry name" value="HTH_XRE"/>
    <property type="match status" value="1"/>
</dbReference>
<name>A0A368KF95_9GAMM</name>
<accession>A0A368KF95</accession>
<dbReference type="GO" id="GO:0003677">
    <property type="term" value="F:DNA binding"/>
    <property type="evidence" value="ECO:0007669"/>
    <property type="project" value="InterPro"/>
</dbReference>
<evidence type="ECO:0000313" key="4">
    <source>
        <dbReference type="Proteomes" id="UP000252387"/>
    </source>
</evidence>
<dbReference type="InterPro" id="IPR001387">
    <property type="entry name" value="Cro/C1-type_HTH"/>
</dbReference>
<dbReference type="Pfam" id="PF13560">
    <property type="entry name" value="HTH_31"/>
    <property type="match status" value="1"/>
</dbReference>
<protein>
    <submittedName>
        <fullName evidence="3">XRE family transcriptional regulator</fullName>
    </submittedName>
</protein>
<dbReference type="InterPro" id="IPR010982">
    <property type="entry name" value="Lambda_DNA-bd_dom_sf"/>
</dbReference>
<feature type="region of interest" description="Disordered" evidence="1">
    <location>
        <begin position="94"/>
        <end position="122"/>
    </location>
</feature>
<dbReference type="SUPFAM" id="SSF47413">
    <property type="entry name" value="lambda repressor-like DNA-binding domains"/>
    <property type="match status" value="1"/>
</dbReference>
<gene>
    <name evidence="3" type="ORF">DEO45_07110</name>
</gene>
<keyword evidence="4" id="KW-1185">Reference proteome</keyword>
<organism evidence="3 4">
    <name type="scientific">Rhodanobacter denitrificans</name>
    <dbReference type="NCBI Taxonomy" id="666685"/>
    <lineage>
        <taxon>Bacteria</taxon>
        <taxon>Pseudomonadati</taxon>
        <taxon>Pseudomonadota</taxon>
        <taxon>Gammaproteobacteria</taxon>
        <taxon>Lysobacterales</taxon>
        <taxon>Rhodanobacteraceae</taxon>
        <taxon>Rhodanobacter</taxon>
    </lineage>
</organism>
<dbReference type="AlphaFoldDB" id="A0A368KF95"/>
<dbReference type="RefSeq" id="WP_114341786.1">
    <property type="nucleotide sequence ID" value="NZ_QFWQ01000004.1"/>
</dbReference>
<dbReference type="PROSITE" id="PS50943">
    <property type="entry name" value="HTH_CROC1"/>
    <property type="match status" value="1"/>
</dbReference>